<evidence type="ECO:0000256" key="1">
    <source>
        <dbReference type="ARBA" id="ARBA00011975"/>
    </source>
</evidence>
<dbReference type="RefSeq" id="WP_190477169.1">
    <property type="nucleotide sequence ID" value="NZ_JACJSG010000042.1"/>
</dbReference>
<keyword evidence="3 6" id="KW-0808">Transferase</keyword>
<protein>
    <recommendedName>
        <fullName evidence="1">DNA (cytosine-5-)-methyltransferase</fullName>
        <ecNumber evidence="1">2.1.1.37</ecNumber>
    </recommendedName>
</protein>
<organism evidence="7 8">
    <name type="scientific">Anabaena azotica FACHB-119</name>
    <dbReference type="NCBI Taxonomy" id="947527"/>
    <lineage>
        <taxon>Bacteria</taxon>
        <taxon>Bacillati</taxon>
        <taxon>Cyanobacteriota</taxon>
        <taxon>Cyanophyceae</taxon>
        <taxon>Nostocales</taxon>
        <taxon>Nostocaceae</taxon>
        <taxon>Anabaena</taxon>
        <taxon>Anabaena azotica</taxon>
    </lineage>
</organism>
<dbReference type="PANTHER" id="PTHR10629:SF52">
    <property type="entry name" value="DNA (CYTOSINE-5)-METHYLTRANSFERASE 1"/>
    <property type="match status" value="1"/>
</dbReference>
<reference evidence="7 8" key="1">
    <citation type="journal article" date="2020" name="ISME J.">
        <title>Comparative genomics reveals insights into cyanobacterial evolution and habitat adaptation.</title>
        <authorList>
            <person name="Chen M.Y."/>
            <person name="Teng W.K."/>
            <person name="Zhao L."/>
            <person name="Hu C.X."/>
            <person name="Zhou Y.K."/>
            <person name="Han B.P."/>
            <person name="Song L.R."/>
            <person name="Shu W.S."/>
        </authorList>
    </citation>
    <scope>NUCLEOTIDE SEQUENCE [LARGE SCALE GENOMIC DNA]</scope>
    <source>
        <strain evidence="7 8">FACHB-119</strain>
    </source>
</reference>
<dbReference type="GO" id="GO:0032259">
    <property type="term" value="P:methylation"/>
    <property type="evidence" value="ECO:0007669"/>
    <property type="project" value="UniProtKB-KW"/>
</dbReference>
<evidence type="ECO:0000256" key="6">
    <source>
        <dbReference type="PROSITE-ProRule" id="PRU01016"/>
    </source>
</evidence>
<dbReference type="Gene3D" id="3.40.50.150">
    <property type="entry name" value="Vaccinia Virus protein VP39"/>
    <property type="match status" value="1"/>
</dbReference>
<dbReference type="EC" id="2.1.1.37" evidence="1"/>
<dbReference type="GO" id="GO:0008168">
    <property type="term" value="F:methyltransferase activity"/>
    <property type="evidence" value="ECO:0007669"/>
    <property type="project" value="UniProtKB-KW"/>
</dbReference>
<dbReference type="InterPro" id="IPR001525">
    <property type="entry name" value="C5_MeTfrase"/>
</dbReference>
<dbReference type="Proteomes" id="UP000661112">
    <property type="component" value="Unassembled WGS sequence"/>
</dbReference>
<dbReference type="InterPro" id="IPR050390">
    <property type="entry name" value="C5-Methyltransferase"/>
</dbReference>
<dbReference type="PRINTS" id="PR00105">
    <property type="entry name" value="C5METTRFRASE"/>
</dbReference>
<feature type="active site" evidence="6">
    <location>
        <position position="209"/>
    </location>
</feature>
<keyword evidence="4 6" id="KW-0949">S-adenosyl-L-methionine</keyword>
<keyword evidence="2 6" id="KW-0489">Methyltransferase</keyword>
<comment type="similarity">
    <text evidence="6">Belongs to the class I-like SAM-binding methyltransferase superfamily. C5-methyltransferase family.</text>
</comment>
<sequence>MAKSSSIHEKFLEDDSKALNLQGRGCLYQYTETKKLLDGSIVVYPRVIGERDPNNPKHWRWGFNWEQKVNGVWKGRSIGSIPNGAISMIREMQLQGASRDEIISFIKRAKAKKTNLKPKLPTHAPTAVVLFAGGGGLDAGMVDAGIRIEVAVEYDPTKPELSRAIAQAHHHNFSEYGCKIIQLTVQEVAKEGFIGFPQRPDYLHASPVCSNFSQAHTAKAGIGLESPDDLTAAQAVALAIQQLRPRVFTLENVPRYQDSQSFAIILFTLESLGYKVNYSVVNMADYALPQARKRLVLVACEDLALTLPPTSKKIGWYEAIGHLIATMNDSYLLAKQKQALEIFLATNEPTPLLIERVGVRGLPKLKPGAEPANTILRSQFTDHKGGNRNLFADIWLPDGTVKSLSIEGAAALQGFPPWYQLPKEAAVAGSIIGYSVPPSFAYQLFTDIQKQLRNHDLSRNLLHQS</sequence>
<gene>
    <name evidence="7" type="ORF">H6G83_25460</name>
</gene>
<name>A0ABR8DBB0_9NOST</name>
<evidence type="ECO:0000256" key="3">
    <source>
        <dbReference type="ARBA" id="ARBA00022679"/>
    </source>
</evidence>
<dbReference type="Gene3D" id="3.90.120.10">
    <property type="entry name" value="DNA Methylase, subunit A, domain 2"/>
    <property type="match status" value="1"/>
</dbReference>
<dbReference type="EMBL" id="JACJSG010000042">
    <property type="protein sequence ID" value="MBD2503914.1"/>
    <property type="molecule type" value="Genomic_DNA"/>
</dbReference>
<dbReference type="PROSITE" id="PS51679">
    <property type="entry name" value="SAM_MT_C5"/>
    <property type="match status" value="1"/>
</dbReference>
<keyword evidence="8" id="KW-1185">Reference proteome</keyword>
<accession>A0ABR8DBB0</accession>
<evidence type="ECO:0000313" key="7">
    <source>
        <dbReference type="EMBL" id="MBD2503914.1"/>
    </source>
</evidence>
<dbReference type="PANTHER" id="PTHR10629">
    <property type="entry name" value="CYTOSINE-SPECIFIC METHYLTRANSFERASE"/>
    <property type="match status" value="1"/>
</dbReference>
<evidence type="ECO:0000256" key="2">
    <source>
        <dbReference type="ARBA" id="ARBA00022603"/>
    </source>
</evidence>
<comment type="caution">
    <text evidence="7">The sequence shown here is derived from an EMBL/GenBank/DDBJ whole genome shotgun (WGS) entry which is preliminary data.</text>
</comment>
<dbReference type="InterPro" id="IPR029063">
    <property type="entry name" value="SAM-dependent_MTases_sf"/>
</dbReference>
<dbReference type="SUPFAM" id="SSF53335">
    <property type="entry name" value="S-adenosyl-L-methionine-dependent methyltransferases"/>
    <property type="match status" value="1"/>
</dbReference>
<evidence type="ECO:0000256" key="4">
    <source>
        <dbReference type="ARBA" id="ARBA00022691"/>
    </source>
</evidence>
<keyword evidence="5" id="KW-0680">Restriction system</keyword>
<dbReference type="Pfam" id="PF00145">
    <property type="entry name" value="DNA_methylase"/>
    <property type="match status" value="1"/>
</dbReference>
<proteinExistence type="inferred from homology"/>
<evidence type="ECO:0000256" key="5">
    <source>
        <dbReference type="ARBA" id="ARBA00022747"/>
    </source>
</evidence>
<evidence type="ECO:0000313" key="8">
    <source>
        <dbReference type="Proteomes" id="UP000661112"/>
    </source>
</evidence>